<protein>
    <submittedName>
        <fullName evidence="1">Uncharacterized protein</fullName>
    </submittedName>
</protein>
<sequence length="389" mass="41251">MNRNPQLSQIGSASSLAVVHGVPASDEMAWRTIWTAPYISAAAAQGWGLFDSSAGVLIQRDDDAGVFGDDESAADHVKAMAAGGDPVAIRASQALVAAGSTDVSYYGLAEGVSAASKVNDAQSAPAASMIEKSLCRCEPRTSREELSDTTDRDVVEGAERMARILLQATGFDFSGESVRASSNPRAISAWNVVKAMLEEYNGTDLSSAVDALEADAGNGGIDYSPIAAFEVGVSAALQEAMALSVKFSSMLQDRTRQNAVYHAHSGQHATIVGVGITPTQESGWDEESLPFLRIRFPDGVELPVFGEELFSRDDRFFALCSAVFGGYGAARDVAEGFAGPYHLAREGSTADKRAFLEHLNVMEPTFECVQACWTPSEFRAGDPNPSTEN</sequence>
<dbReference type="Proteomes" id="UP000494110">
    <property type="component" value="Unassembled WGS sequence"/>
</dbReference>
<reference evidence="1 2" key="1">
    <citation type="submission" date="2019-09" db="EMBL/GenBank/DDBJ databases">
        <authorList>
            <person name="Depoorter E."/>
        </authorList>
    </citation>
    <scope>NUCLEOTIDE SEQUENCE [LARGE SCALE GENOMIC DNA]</scope>
    <source>
        <strain evidence="1">R-39750</strain>
    </source>
</reference>
<name>A0A6P2VAC6_BURL3</name>
<accession>A0A6P2VAC6</accession>
<dbReference type="AlphaFoldDB" id="A0A6P2VAC6"/>
<gene>
    <name evidence="1" type="ORF">BLA39750_01172</name>
</gene>
<dbReference type="RefSeq" id="WP_254597733.1">
    <property type="nucleotide sequence ID" value="NZ_CABVQN010000004.1"/>
</dbReference>
<evidence type="ECO:0000313" key="1">
    <source>
        <dbReference type="EMBL" id="VWC80650.1"/>
    </source>
</evidence>
<dbReference type="EMBL" id="CABVQN010000004">
    <property type="protein sequence ID" value="VWC80650.1"/>
    <property type="molecule type" value="Genomic_DNA"/>
</dbReference>
<proteinExistence type="predicted"/>
<organism evidence="1 2">
    <name type="scientific">Burkholderia lata (strain ATCC 17760 / DSM 23089 / LMG 22485 / NCIMB 9086 / R18194 / 383)</name>
    <dbReference type="NCBI Taxonomy" id="482957"/>
    <lineage>
        <taxon>Bacteria</taxon>
        <taxon>Pseudomonadati</taxon>
        <taxon>Pseudomonadota</taxon>
        <taxon>Betaproteobacteria</taxon>
        <taxon>Burkholderiales</taxon>
        <taxon>Burkholderiaceae</taxon>
        <taxon>Burkholderia</taxon>
        <taxon>Burkholderia cepacia complex</taxon>
    </lineage>
</organism>
<evidence type="ECO:0000313" key="2">
    <source>
        <dbReference type="Proteomes" id="UP000494110"/>
    </source>
</evidence>